<reference evidence="2 3" key="1">
    <citation type="submission" date="2020-08" db="EMBL/GenBank/DDBJ databases">
        <title>The isolate Caproiciproducens sp. 7D4C2 produces n-caproate at mildly acidic conditions from hexoses: genome and rBOX comparison with related strains and chain-elongating bacteria.</title>
        <authorList>
            <person name="Esquivel-Elizondo S."/>
            <person name="Bagci C."/>
            <person name="Temovska M."/>
            <person name="Jeon B.S."/>
            <person name="Bessarab I."/>
            <person name="Williams R.B.H."/>
            <person name="Huson D.H."/>
            <person name="Angenent L.T."/>
        </authorList>
    </citation>
    <scope>NUCLEOTIDE SEQUENCE [LARGE SCALE GENOMIC DNA]</scope>
    <source>
        <strain evidence="2 3">7D4C2</strain>
    </source>
</reference>
<protein>
    <submittedName>
        <fullName evidence="2">Fibronectin type III domain-containing protein</fullName>
    </submittedName>
</protein>
<feature type="domain" description="DUF6273" evidence="1">
    <location>
        <begin position="520"/>
        <end position="705"/>
    </location>
</feature>
<dbReference type="InterPro" id="IPR036116">
    <property type="entry name" value="FN3_sf"/>
</dbReference>
<evidence type="ECO:0000259" key="1">
    <source>
        <dbReference type="Pfam" id="PF19789"/>
    </source>
</evidence>
<evidence type="ECO:0000313" key="2">
    <source>
        <dbReference type="EMBL" id="QNK41819.1"/>
    </source>
</evidence>
<name>A0A7G8TDX8_9FIRM</name>
<gene>
    <name evidence="2" type="ORF">HCR03_06130</name>
</gene>
<proteinExistence type="predicted"/>
<dbReference type="Proteomes" id="UP000515909">
    <property type="component" value="Chromosome"/>
</dbReference>
<dbReference type="SUPFAM" id="SSF49265">
    <property type="entry name" value="Fibronectin type III"/>
    <property type="match status" value="1"/>
</dbReference>
<dbReference type="AlphaFoldDB" id="A0A7G8TDX8"/>
<dbReference type="InterPro" id="IPR046240">
    <property type="entry name" value="DUF6273"/>
</dbReference>
<dbReference type="InterPro" id="IPR003961">
    <property type="entry name" value="FN3_dom"/>
</dbReference>
<sequence>MAEHSYFWPDVNGDRQYNEDDLDEYAGGFVTHGVYNGDLAVQAGGNMQVMIPAGRAFVGQPWKVKKYYNDSPLLLTVANADGVLHRKDIVVLRRDINARTITAQVIQGTPASNPTAPTFTRSAELYDLELAEISIPAGTTEITQDLITDVRLNNDVCGIVTGVVNQVDTAALYQQIQADLQRFRTENEADFTAWFDSVKGILGTDEAGNLLAKINDLAGDGRTTETVKGNADAFAAHVAAVNPHGVTAAQAGAVKGNTASYRATAVTSTDAWSQTLTIPNFIFSEGCQVTFKAVQTPKDDSTPDGTRIIINEKGYCLLDTKRGTLPSDAWVVGATVTVTLSNDAPLGWGAANGCGTAFFKQGGYGTLAAQINNFYATIGDASVRLTWSKPSDSNYAGVVIIRKTGGYPSKVLDGTKIYDGAGTSFTDTGLTNGTQYYYRAFSYNSKKEYQTEYCVATMTPLHGYQLGTFPVGTKLKFGTIFGNPIVMKIANKSGSDITLVADGVLARYAFDAKEPSNSITDRKNYGNNRYVLSNIHQWLNSEAGAGSWYVAQHSVDQAPDSTSVVSANPYKSAAGFLNGFSVKEKNYLKTKTITVGKSSTDGSGTETLNARIWLPSGTEVGLSTDFAEGSQLQAFSDNNSRIAYETADCAAHTGGTAGAAQYYWLRTPYATDANNARIVYSDGTLYGNYAYNGYYGVRPLCVLDSSVLLSLNPDGSGAYTLA</sequence>
<dbReference type="EMBL" id="CP060286">
    <property type="protein sequence ID" value="QNK41819.1"/>
    <property type="molecule type" value="Genomic_DNA"/>
</dbReference>
<organism evidence="2 3">
    <name type="scientific">Caproicibacter fermentans</name>
    <dbReference type="NCBI Taxonomy" id="2576756"/>
    <lineage>
        <taxon>Bacteria</taxon>
        <taxon>Bacillati</taxon>
        <taxon>Bacillota</taxon>
        <taxon>Clostridia</taxon>
        <taxon>Eubacteriales</taxon>
        <taxon>Acutalibacteraceae</taxon>
        <taxon>Caproicibacter</taxon>
    </lineage>
</organism>
<evidence type="ECO:0000313" key="3">
    <source>
        <dbReference type="Proteomes" id="UP000515909"/>
    </source>
</evidence>
<dbReference type="InterPro" id="IPR013783">
    <property type="entry name" value="Ig-like_fold"/>
</dbReference>
<dbReference type="KEGG" id="cfem:HCR03_06130"/>
<dbReference type="RefSeq" id="WP_187037125.1">
    <property type="nucleotide sequence ID" value="NZ_CP060286.1"/>
</dbReference>
<dbReference type="Gene3D" id="2.60.40.10">
    <property type="entry name" value="Immunoglobulins"/>
    <property type="match status" value="1"/>
</dbReference>
<dbReference type="CDD" id="cd00063">
    <property type="entry name" value="FN3"/>
    <property type="match status" value="1"/>
</dbReference>
<dbReference type="Pfam" id="PF19789">
    <property type="entry name" value="DUF6273"/>
    <property type="match status" value="1"/>
</dbReference>
<accession>A0A7G8TDX8</accession>